<comment type="caution">
    <text evidence="6">The sequence shown here is derived from an EMBL/GenBank/DDBJ whole genome shotgun (WGS) entry which is preliminary data.</text>
</comment>
<keyword evidence="2" id="KW-0238">DNA-binding</keyword>
<keyword evidence="7" id="KW-1185">Reference proteome</keyword>
<reference evidence="6 7" key="1">
    <citation type="journal article" date="2019" name="Int. J. Syst. Evol. Microbiol.">
        <title>The Global Catalogue of Microorganisms (GCM) 10K type strain sequencing project: providing services to taxonomists for standard genome sequencing and annotation.</title>
        <authorList>
            <consortium name="The Broad Institute Genomics Platform"/>
            <consortium name="The Broad Institute Genome Sequencing Center for Infectious Disease"/>
            <person name="Wu L."/>
            <person name="Ma J."/>
        </authorList>
    </citation>
    <scope>NUCLEOTIDE SEQUENCE [LARGE SCALE GENOMIC DNA]</scope>
    <source>
        <strain evidence="6 7">JCM 14718</strain>
    </source>
</reference>
<dbReference type="PRINTS" id="PR00778">
    <property type="entry name" value="HTHARSR"/>
</dbReference>
<protein>
    <submittedName>
        <fullName evidence="6">Metalloregulator ArsR/SmtB family transcription factor</fullName>
    </submittedName>
</protein>
<dbReference type="PANTHER" id="PTHR43132">
    <property type="entry name" value="ARSENICAL RESISTANCE OPERON REPRESSOR ARSR-RELATED"/>
    <property type="match status" value="1"/>
</dbReference>
<dbReference type="PANTHER" id="PTHR43132:SF8">
    <property type="entry name" value="HTH-TYPE TRANSCRIPTIONAL REGULATOR KMTR"/>
    <property type="match status" value="1"/>
</dbReference>
<dbReference type="InterPro" id="IPR036388">
    <property type="entry name" value="WH-like_DNA-bd_sf"/>
</dbReference>
<sequence length="130" mass="13954">MDKAGGPQPSSVLMYAPQESGGSHPQDLPSDAHVDAAATALRMLGDPTRLRLIWLLRDAEMDVSTLVAATGAARPAVSQHLAKLRLAGLVRVRRDGRHALYSVRGGHVRRLVTEIVNAADHQLTGEPDHD</sequence>
<dbReference type="SUPFAM" id="SSF46785">
    <property type="entry name" value="Winged helix' DNA-binding domain"/>
    <property type="match status" value="1"/>
</dbReference>
<dbReference type="Gene3D" id="1.10.10.10">
    <property type="entry name" value="Winged helix-like DNA-binding domain superfamily/Winged helix DNA-binding domain"/>
    <property type="match status" value="1"/>
</dbReference>
<evidence type="ECO:0000259" key="5">
    <source>
        <dbReference type="PROSITE" id="PS50987"/>
    </source>
</evidence>
<dbReference type="Proteomes" id="UP001500618">
    <property type="component" value="Unassembled WGS sequence"/>
</dbReference>
<accession>A0ABN2GLI5</accession>
<dbReference type="SMART" id="SM00418">
    <property type="entry name" value="HTH_ARSR"/>
    <property type="match status" value="1"/>
</dbReference>
<dbReference type="InterPro" id="IPR001845">
    <property type="entry name" value="HTH_ArsR_DNA-bd_dom"/>
</dbReference>
<name>A0ABN2GLI5_9ACTN</name>
<evidence type="ECO:0000256" key="3">
    <source>
        <dbReference type="ARBA" id="ARBA00023163"/>
    </source>
</evidence>
<feature type="region of interest" description="Disordered" evidence="4">
    <location>
        <begin position="1"/>
        <end position="33"/>
    </location>
</feature>
<dbReference type="InterPro" id="IPR036390">
    <property type="entry name" value="WH_DNA-bd_sf"/>
</dbReference>
<keyword evidence="1" id="KW-0805">Transcription regulation</keyword>
<dbReference type="InterPro" id="IPR011991">
    <property type="entry name" value="ArsR-like_HTH"/>
</dbReference>
<organism evidence="6 7">
    <name type="scientific">Fodinicola feengrottensis</name>
    <dbReference type="NCBI Taxonomy" id="435914"/>
    <lineage>
        <taxon>Bacteria</taxon>
        <taxon>Bacillati</taxon>
        <taxon>Actinomycetota</taxon>
        <taxon>Actinomycetes</taxon>
        <taxon>Mycobacteriales</taxon>
        <taxon>Fodinicola</taxon>
    </lineage>
</organism>
<evidence type="ECO:0000256" key="2">
    <source>
        <dbReference type="ARBA" id="ARBA00023125"/>
    </source>
</evidence>
<evidence type="ECO:0000313" key="6">
    <source>
        <dbReference type="EMBL" id="GAA1673281.1"/>
    </source>
</evidence>
<feature type="domain" description="HTH arsR-type" evidence="5">
    <location>
        <begin position="29"/>
        <end position="123"/>
    </location>
</feature>
<dbReference type="EMBL" id="BAAANY010000008">
    <property type="protein sequence ID" value="GAA1673281.1"/>
    <property type="molecule type" value="Genomic_DNA"/>
</dbReference>
<gene>
    <name evidence="6" type="ORF">GCM10009765_23280</name>
</gene>
<dbReference type="CDD" id="cd00090">
    <property type="entry name" value="HTH_ARSR"/>
    <property type="match status" value="1"/>
</dbReference>
<evidence type="ECO:0000313" key="7">
    <source>
        <dbReference type="Proteomes" id="UP001500618"/>
    </source>
</evidence>
<proteinExistence type="predicted"/>
<dbReference type="InterPro" id="IPR051011">
    <property type="entry name" value="Metal_resp_trans_reg"/>
</dbReference>
<dbReference type="Pfam" id="PF01022">
    <property type="entry name" value="HTH_5"/>
    <property type="match status" value="1"/>
</dbReference>
<dbReference type="NCBIfam" id="NF033788">
    <property type="entry name" value="HTH_metalloreg"/>
    <property type="match status" value="1"/>
</dbReference>
<evidence type="ECO:0000256" key="4">
    <source>
        <dbReference type="SAM" id="MobiDB-lite"/>
    </source>
</evidence>
<evidence type="ECO:0000256" key="1">
    <source>
        <dbReference type="ARBA" id="ARBA00023015"/>
    </source>
</evidence>
<dbReference type="PROSITE" id="PS50987">
    <property type="entry name" value="HTH_ARSR_2"/>
    <property type="match status" value="1"/>
</dbReference>
<keyword evidence="3" id="KW-0804">Transcription</keyword>